<evidence type="ECO:0000313" key="2">
    <source>
        <dbReference type="Proteomes" id="UP000070433"/>
    </source>
</evidence>
<dbReference type="Proteomes" id="UP000070433">
    <property type="component" value="Chromosome"/>
</dbReference>
<proteinExistence type="predicted"/>
<dbReference type="OrthoDB" id="9155022at2"/>
<evidence type="ECO:0000313" key="1">
    <source>
        <dbReference type="EMBL" id="AMO25453.1"/>
    </source>
</evidence>
<accession>A0A127K009</accession>
<protein>
    <recommendedName>
        <fullName evidence="3">DUF721 domain-containing protein</fullName>
    </recommendedName>
</protein>
<evidence type="ECO:0008006" key="3">
    <source>
        <dbReference type="Google" id="ProtNLM"/>
    </source>
</evidence>
<dbReference type="AlphaFoldDB" id="A0A127K009"/>
<name>A0A127K009_9BURK</name>
<dbReference type="RefSeq" id="WP_061503839.1">
    <property type="nucleotide sequence ID" value="NZ_CP010951.1"/>
</dbReference>
<reference evidence="1 2" key="1">
    <citation type="journal article" date="2014" name="Int. J. Syst. Evol. Microbiol.">
        <title>Ramlibacter solisilvae sp. nov., isolated from forest soil, and emended description of the genus Ramlibacter.</title>
        <authorList>
            <person name="Lee H.J."/>
            <person name="Lee S.H."/>
            <person name="Lee S.S."/>
            <person name="Lee J.S."/>
            <person name="Kim Y."/>
            <person name="Kim S.C."/>
            <person name="Jeon C.O."/>
        </authorList>
    </citation>
    <scope>NUCLEOTIDE SEQUENCE [LARGE SCALE GENOMIC DNA]</scope>
    <source>
        <strain evidence="1 2">5-10</strain>
    </source>
</reference>
<keyword evidence="2" id="KW-1185">Reference proteome</keyword>
<organism evidence="1 2">
    <name type="scientific">Ramlibacter tataouinensis</name>
    <dbReference type="NCBI Taxonomy" id="94132"/>
    <lineage>
        <taxon>Bacteria</taxon>
        <taxon>Pseudomonadati</taxon>
        <taxon>Pseudomonadota</taxon>
        <taxon>Betaproteobacteria</taxon>
        <taxon>Burkholderiales</taxon>
        <taxon>Comamonadaceae</taxon>
        <taxon>Ramlibacter</taxon>
    </lineage>
</organism>
<sequence>MTTPPSNRRHHAVPILQAAEDAPALAKLAQLARESSERLLAIEPLIPSPLRSAVKAGPIDGTDWCLLVNSNAAAAKLRQVLPALKAHLCSRGWQVNSIRLKVQIAGK</sequence>
<gene>
    <name evidence="1" type="ORF">UC35_14240</name>
</gene>
<dbReference type="EMBL" id="CP010951">
    <property type="protein sequence ID" value="AMO25453.1"/>
    <property type="molecule type" value="Genomic_DNA"/>
</dbReference>